<organism evidence="4 5">
    <name type="scientific">Rhodococcus kronopolitis</name>
    <dbReference type="NCBI Taxonomy" id="1460226"/>
    <lineage>
        <taxon>Bacteria</taxon>
        <taxon>Bacillati</taxon>
        <taxon>Actinomycetota</taxon>
        <taxon>Actinomycetes</taxon>
        <taxon>Mycobacteriales</taxon>
        <taxon>Nocardiaceae</taxon>
        <taxon>Rhodococcus</taxon>
    </lineage>
</organism>
<dbReference type="PROSITE" id="PS00135">
    <property type="entry name" value="TRYPSIN_SER"/>
    <property type="match status" value="1"/>
</dbReference>
<dbReference type="InterPro" id="IPR033116">
    <property type="entry name" value="TRYPSIN_SER"/>
</dbReference>
<accession>A0ABV9FWA9</accession>
<dbReference type="PROSITE" id="PS50106">
    <property type="entry name" value="PDZ"/>
    <property type="match status" value="1"/>
</dbReference>
<dbReference type="Pfam" id="PF13180">
    <property type="entry name" value="PDZ_2"/>
    <property type="match status" value="1"/>
</dbReference>
<dbReference type="InterPro" id="IPR001478">
    <property type="entry name" value="PDZ"/>
</dbReference>
<dbReference type="InterPro" id="IPR009003">
    <property type="entry name" value="Peptidase_S1_PA"/>
</dbReference>
<dbReference type="RefSeq" id="WP_378419819.1">
    <property type="nucleotide sequence ID" value="NZ_JBHSFO010000015.1"/>
</dbReference>
<dbReference type="Gene3D" id="2.40.10.120">
    <property type="match status" value="1"/>
</dbReference>
<dbReference type="SUPFAM" id="SSF50494">
    <property type="entry name" value="Trypsin-like serine proteases"/>
    <property type="match status" value="1"/>
</dbReference>
<keyword evidence="2 4" id="KW-0378">Hydrolase</keyword>
<dbReference type="Proteomes" id="UP001595914">
    <property type="component" value="Unassembled WGS sequence"/>
</dbReference>
<keyword evidence="5" id="KW-1185">Reference proteome</keyword>
<dbReference type="EC" id="3.4.21.-" evidence="4"/>
<comment type="caution">
    <text evidence="4">The sequence shown here is derived from an EMBL/GenBank/DDBJ whole genome shotgun (WGS) entry which is preliminary data.</text>
</comment>
<reference evidence="5" key="1">
    <citation type="journal article" date="2019" name="Int. J. Syst. Evol. Microbiol.">
        <title>The Global Catalogue of Microorganisms (GCM) 10K type strain sequencing project: providing services to taxonomists for standard genome sequencing and annotation.</title>
        <authorList>
            <consortium name="The Broad Institute Genomics Platform"/>
            <consortium name="The Broad Institute Genome Sequencing Center for Infectious Disease"/>
            <person name="Wu L."/>
            <person name="Ma J."/>
        </authorList>
    </citation>
    <scope>NUCLEOTIDE SEQUENCE [LARGE SCALE GENOMIC DNA]</scope>
    <source>
        <strain evidence="5">CCUG 54520</strain>
    </source>
</reference>
<evidence type="ECO:0000313" key="4">
    <source>
        <dbReference type="EMBL" id="MFC4606087.1"/>
    </source>
</evidence>
<dbReference type="InterPro" id="IPR051201">
    <property type="entry name" value="Chloro_Bact_Ser_Proteases"/>
</dbReference>
<dbReference type="Gene3D" id="2.30.42.10">
    <property type="match status" value="1"/>
</dbReference>
<sequence>MDRTERHQSRPSRRRGPRLLIAVLAAVALALVGTRLVDEPPRPQVVATPVVPAPAPAPVPLSPAELAERVVPTIVNVTSSTGPRATAGTGIVLTADGLVLTNHHVIDGATDIDATSLSNGLRYDAEVLGYDRFRDVAVLRLESADGLPVATIGDSTLVRLADPVTAIGNADGGGLPVAAPGQVTGLNQSVTARNAGDGSRNRLTGMIEVDADVRPGDSGGPLVDAYGAVVGISTAGNPDTRPDLPGADPALITSFAIPIADAMGVAGQVREGRTGGTVHVGPTPYLGLAVTDSSTLQDGAKVVAVGTDSPAARAGIRDGDVVISWSGAPIRSASDLTFEMTARYPGDRVDIGWVDAAGAVQTATLVLGNGTP</sequence>
<dbReference type="SUPFAM" id="SSF50156">
    <property type="entry name" value="PDZ domain-like"/>
    <property type="match status" value="1"/>
</dbReference>
<evidence type="ECO:0000256" key="1">
    <source>
        <dbReference type="ARBA" id="ARBA00022670"/>
    </source>
</evidence>
<feature type="domain" description="PDZ" evidence="3">
    <location>
        <begin position="281"/>
        <end position="334"/>
    </location>
</feature>
<dbReference type="PRINTS" id="PR00834">
    <property type="entry name" value="PROTEASES2C"/>
</dbReference>
<keyword evidence="1 4" id="KW-0645">Protease</keyword>
<evidence type="ECO:0000259" key="3">
    <source>
        <dbReference type="PROSITE" id="PS50106"/>
    </source>
</evidence>
<dbReference type="InterPro" id="IPR001940">
    <property type="entry name" value="Peptidase_S1C"/>
</dbReference>
<dbReference type="PANTHER" id="PTHR43343:SF3">
    <property type="entry name" value="PROTEASE DO-LIKE 8, CHLOROPLASTIC"/>
    <property type="match status" value="1"/>
</dbReference>
<dbReference type="EMBL" id="JBHSFO010000015">
    <property type="protein sequence ID" value="MFC4606087.1"/>
    <property type="molecule type" value="Genomic_DNA"/>
</dbReference>
<dbReference type="GO" id="GO:0006508">
    <property type="term" value="P:proteolysis"/>
    <property type="evidence" value="ECO:0007669"/>
    <property type="project" value="UniProtKB-KW"/>
</dbReference>
<protein>
    <submittedName>
        <fullName evidence="4">S1C family serine protease</fullName>
        <ecNumber evidence="4">3.4.21.-</ecNumber>
    </submittedName>
</protein>
<dbReference type="PANTHER" id="PTHR43343">
    <property type="entry name" value="PEPTIDASE S12"/>
    <property type="match status" value="1"/>
</dbReference>
<gene>
    <name evidence="4" type="ORF">ACFO6S_20520</name>
</gene>
<dbReference type="Pfam" id="PF13365">
    <property type="entry name" value="Trypsin_2"/>
    <property type="match status" value="1"/>
</dbReference>
<evidence type="ECO:0000256" key="2">
    <source>
        <dbReference type="ARBA" id="ARBA00022801"/>
    </source>
</evidence>
<evidence type="ECO:0000313" key="5">
    <source>
        <dbReference type="Proteomes" id="UP001595914"/>
    </source>
</evidence>
<dbReference type="SMART" id="SM00228">
    <property type="entry name" value="PDZ"/>
    <property type="match status" value="1"/>
</dbReference>
<name>A0ABV9FWA9_9NOCA</name>
<dbReference type="GO" id="GO:0008233">
    <property type="term" value="F:peptidase activity"/>
    <property type="evidence" value="ECO:0007669"/>
    <property type="project" value="UniProtKB-KW"/>
</dbReference>
<proteinExistence type="predicted"/>
<dbReference type="InterPro" id="IPR036034">
    <property type="entry name" value="PDZ_sf"/>
</dbReference>